<reference evidence="2" key="1">
    <citation type="submission" date="2016-02" db="EMBL/GenBank/DDBJ databases">
        <title>Comparative genomics of biotechnologically important yeasts.</title>
        <authorList>
            <consortium name="DOE Joint Genome Institute"/>
            <person name="Riley R."/>
            <person name="Haridas S."/>
            <person name="Wolfe K.H."/>
            <person name="Lopes M.R."/>
            <person name="Hittinger C.T."/>
            <person name="Goker M."/>
            <person name="Salamov A."/>
            <person name="Wisecaver J."/>
            <person name="Long T.M."/>
            <person name="Aerts A.L."/>
            <person name="Barry K."/>
            <person name="Choi C."/>
            <person name="Clum A."/>
            <person name="Coughlan A.Y."/>
            <person name="Deshpande S."/>
            <person name="Douglass A.P."/>
            <person name="Hanson S.J."/>
            <person name="Klenk H.-P."/>
            <person name="Labutti K."/>
            <person name="Lapidus A."/>
            <person name="Lindquist E."/>
            <person name="Lipzen A."/>
            <person name="Meier-Kolthoff J.P."/>
            <person name="Ohm R.A."/>
            <person name="Otillar R.P."/>
            <person name="Pangilinan J."/>
            <person name="Peng Y."/>
            <person name="Rokas A."/>
            <person name="Rosa C.A."/>
            <person name="Scheuner C."/>
            <person name="Sibirny A.A."/>
            <person name="Slot J.C."/>
            <person name="Stielow J.B."/>
            <person name="Sun H."/>
            <person name="Kurtzman C.P."/>
            <person name="Blackwell M."/>
            <person name="Jeffries T.W."/>
            <person name="Grigoriev I.V."/>
        </authorList>
    </citation>
    <scope>NUCLEOTIDE SEQUENCE [LARGE SCALE GENOMIC DNA]</scope>
    <source>
        <strain evidence="2">NRRL Y-17796</strain>
    </source>
</reference>
<evidence type="ECO:0000313" key="1">
    <source>
        <dbReference type="EMBL" id="ODV89068.1"/>
    </source>
</evidence>
<organism evidence="1 2">
    <name type="scientific">Tortispora caseinolytica NRRL Y-17796</name>
    <dbReference type="NCBI Taxonomy" id="767744"/>
    <lineage>
        <taxon>Eukaryota</taxon>
        <taxon>Fungi</taxon>
        <taxon>Dikarya</taxon>
        <taxon>Ascomycota</taxon>
        <taxon>Saccharomycotina</taxon>
        <taxon>Trigonopsidomycetes</taxon>
        <taxon>Trigonopsidales</taxon>
        <taxon>Trigonopsidaceae</taxon>
        <taxon>Tortispora</taxon>
    </lineage>
</organism>
<dbReference type="AlphaFoldDB" id="A0A1E4TBM9"/>
<protein>
    <submittedName>
        <fullName evidence="1">Uncharacterized protein</fullName>
    </submittedName>
</protein>
<dbReference type="EMBL" id="KV453843">
    <property type="protein sequence ID" value="ODV89068.1"/>
    <property type="molecule type" value="Genomic_DNA"/>
</dbReference>
<evidence type="ECO:0000313" key="2">
    <source>
        <dbReference type="Proteomes" id="UP000095023"/>
    </source>
</evidence>
<dbReference type="Proteomes" id="UP000095023">
    <property type="component" value="Unassembled WGS sequence"/>
</dbReference>
<proteinExistence type="predicted"/>
<gene>
    <name evidence="1" type="ORF">CANCADRAFT_32443</name>
</gene>
<keyword evidence="2" id="KW-1185">Reference proteome</keyword>
<sequence>MAVTTPQLQVFDNISDDSYFRISDGYYSDSSIDSDAGNAASIVWSAEEDAALMDAYDIVRDAPIISPIADINSPPVSVARNAVKAARERFADAHSESYSRLNDPGNRSAALRRLYSLLKKNRRHSRTGKTLPREILDYSPRFNTTGSRKSSFSSLGSDLSLTDKKLQFGEKWNGLSSPLFDSQDVTYAERSTSNVSLIDLSRRRSSAGRIMVRRTSNLKFELGPDIHE</sequence>
<accession>A0A1E4TBM9</accession>
<name>A0A1E4TBM9_9ASCO</name>